<evidence type="ECO:0000313" key="12">
    <source>
        <dbReference type="Proteomes" id="UP000093740"/>
    </source>
</evidence>
<dbReference type="Pfam" id="PF02578">
    <property type="entry name" value="Cu-oxidase_4"/>
    <property type="match status" value="1"/>
</dbReference>
<evidence type="ECO:0000256" key="4">
    <source>
        <dbReference type="ARBA" id="ARBA00022723"/>
    </source>
</evidence>
<keyword evidence="4" id="KW-0479">Metal-binding</keyword>
<proteinExistence type="inferred from homology"/>
<reference evidence="11 12" key="1">
    <citation type="journal article" date="2015" name="Stand. Genomic Sci.">
        <title>Genome sequence of a native-feather degrading extremely thermophilic Eubacterium, Fervidobacterium islandicum AW-1.</title>
        <authorList>
            <person name="Lee Y.J."/>
            <person name="Jeong H."/>
            <person name="Park G.S."/>
            <person name="Kwak Y."/>
            <person name="Lee S.J."/>
            <person name="Lee S.J."/>
            <person name="Park M.K."/>
            <person name="Kim J.Y."/>
            <person name="Kang H.K."/>
            <person name="Shin J.H."/>
            <person name="Lee D.W."/>
        </authorList>
    </citation>
    <scope>NUCLEOTIDE SEQUENCE [LARGE SCALE GENOMIC DNA]</scope>
    <source>
        <strain evidence="11 12">AW-1</strain>
    </source>
</reference>
<comment type="catalytic activity">
    <reaction evidence="8">
        <text>adenosine + phosphate = alpha-D-ribose 1-phosphate + adenine</text>
        <dbReference type="Rhea" id="RHEA:27642"/>
        <dbReference type="ChEBI" id="CHEBI:16335"/>
        <dbReference type="ChEBI" id="CHEBI:16708"/>
        <dbReference type="ChEBI" id="CHEBI:43474"/>
        <dbReference type="ChEBI" id="CHEBI:57720"/>
        <dbReference type="EC" id="2.4.2.1"/>
    </reaction>
    <physiologicalReaction direction="left-to-right" evidence="8">
        <dbReference type="Rhea" id="RHEA:27643"/>
    </physiologicalReaction>
</comment>
<comment type="catalytic activity">
    <reaction evidence="1">
        <text>inosine + phosphate = alpha-D-ribose 1-phosphate + hypoxanthine</text>
        <dbReference type="Rhea" id="RHEA:27646"/>
        <dbReference type="ChEBI" id="CHEBI:17368"/>
        <dbReference type="ChEBI" id="CHEBI:17596"/>
        <dbReference type="ChEBI" id="CHEBI:43474"/>
        <dbReference type="ChEBI" id="CHEBI:57720"/>
        <dbReference type="EC" id="2.4.2.1"/>
    </reaction>
    <physiologicalReaction direction="left-to-right" evidence="1">
        <dbReference type="Rhea" id="RHEA:27647"/>
    </physiologicalReaction>
</comment>
<dbReference type="GO" id="GO:0005507">
    <property type="term" value="F:copper ion binding"/>
    <property type="evidence" value="ECO:0007669"/>
    <property type="project" value="TreeGrafter"/>
</dbReference>
<dbReference type="GO" id="GO:0017061">
    <property type="term" value="F:S-methyl-5-thioadenosine phosphorylase activity"/>
    <property type="evidence" value="ECO:0007669"/>
    <property type="project" value="UniProtKB-EC"/>
</dbReference>
<organism evidence="11 12">
    <name type="scientific">Fervidobacterium islandicum</name>
    <dbReference type="NCBI Taxonomy" id="2423"/>
    <lineage>
        <taxon>Bacteria</taxon>
        <taxon>Thermotogati</taxon>
        <taxon>Thermotogota</taxon>
        <taxon>Thermotogae</taxon>
        <taxon>Thermotogales</taxon>
        <taxon>Fervidobacteriaceae</taxon>
        <taxon>Fervidobacterium</taxon>
    </lineage>
</organism>
<evidence type="ECO:0000256" key="9">
    <source>
        <dbReference type="ARBA" id="ARBA00049893"/>
    </source>
</evidence>
<dbReference type="NCBIfam" id="TIGR00726">
    <property type="entry name" value="peptidoglycan editing factor PgeF"/>
    <property type="match status" value="1"/>
</dbReference>
<evidence type="ECO:0000256" key="3">
    <source>
        <dbReference type="ARBA" id="ARBA00022679"/>
    </source>
</evidence>
<accession>A0AAI8CLD0</accession>
<dbReference type="Proteomes" id="UP000093740">
    <property type="component" value="Chromosome"/>
</dbReference>
<dbReference type="KEGG" id="fia:NA23_02990"/>
<dbReference type="InterPro" id="IPR011324">
    <property type="entry name" value="Cytotoxic_necrot_fac-like_cat"/>
</dbReference>
<comment type="catalytic activity">
    <reaction evidence="7">
        <text>adenosine + H2O + H(+) = inosine + NH4(+)</text>
        <dbReference type="Rhea" id="RHEA:24408"/>
        <dbReference type="ChEBI" id="CHEBI:15377"/>
        <dbReference type="ChEBI" id="CHEBI:15378"/>
        <dbReference type="ChEBI" id="CHEBI:16335"/>
        <dbReference type="ChEBI" id="CHEBI:17596"/>
        <dbReference type="ChEBI" id="CHEBI:28938"/>
        <dbReference type="EC" id="3.5.4.4"/>
    </reaction>
    <physiologicalReaction direction="left-to-right" evidence="7">
        <dbReference type="Rhea" id="RHEA:24409"/>
    </physiologicalReaction>
</comment>
<protein>
    <recommendedName>
        <fullName evidence="10">Purine nucleoside phosphorylase</fullName>
    </recommendedName>
</protein>
<evidence type="ECO:0000256" key="8">
    <source>
        <dbReference type="ARBA" id="ARBA00048968"/>
    </source>
</evidence>
<keyword evidence="6" id="KW-0862">Zinc</keyword>
<dbReference type="InterPro" id="IPR003730">
    <property type="entry name" value="Cu_polyphenol_OxRdtase"/>
</dbReference>
<dbReference type="PANTHER" id="PTHR30616">
    <property type="entry name" value="UNCHARACTERIZED PROTEIN YFIH"/>
    <property type="match status" value="1"/>
</dbReference>
<dbReference type="PANTHER" id="PTHR30616:SF2">
    <property type="entry name" value="PURINE NUCLEOSIDE PHOSPHORYLASE LACC1"/>
    <property type="match status" value="1"/>
</dbReference>
<evidence type="ECO:0000256" key="10">
    <source>
        <dbReference type="RuleBase" id="RU361274"/>
    </source>
</evidence>
<name>A0AAI8CLD0_FERIS</name>
<evidence type="ECO:0000256" key="5">
    <source>
        <dbReference type="ARBA" id="ARBA00022801"/>
    </source>
</evidence>
<dbReference type="RefSeq" id="WP_033191151.1">
    <property type="nucleotide sequence ID" value="NZ_CP014334.2"/>
</dbReference>
<comment type="catalytic activity">
    <reaction evidence="9">
        <text>S-methyl-5'-thioadenosine + phosphate = 5-(methylsulfanyl)-alpha-D-ribose 1-phosphate + adenine</text>
        <dbReference type="Rhea" id="RHEA:11852"/>
        <dbReference type="ChEBI" id="CHEBI:16708"/>
        <dbReference type="ChEBI" id="CHEBI:17509"/>
        <dbReference type="ChEBI" id="CHEBI:43474"/>
        <dbReference type="ChEBI" id="CHEBI:58533"/>
        <dbReference type="EC" id="2.4.2.28"/>
    </reaction>
    <physiologicalReaction direction="left-to-right" evidence="9">
        <dbReference type="Rhea" id="RHEA:11853"/>
    </physiologicalReaction>
</comment>
<gene>
    <name evidence="11" type="primary">pgeF</name>
    <name evidence="11" type="ORF">NA23_02990</name>
</gene>
<dbReference type="SUPFAM" id="SSF64438">
    <property type="entry name" value="CNF1/YfiH-like putative cysteine hydrolases"/>
    <property type="match status" value="1"/>
</dbReference>
<comment type="similarity">
    <text evidence="2 10">Belongs to the purine nucleoside phosphorylase YfiH/LACC1 family.</text>
</comment>
<dbReference type="CDD" id="cd16833">
    <property type="entry name" value="YfiH"/>
    <property type="match status" value="1"/>
</dbReference>
<dbReference type="Gene3D" id="3.60.140.10">
    <property type="entry name" value="CNF1/YfiH-like putative cysteine hydrolases"/>
    <property type="match status" value="1"/>
</dbReference>
<keyword evidence="5" id="KW-0378">Hydrolase</keyword>
<evidence type="ECO:0000313" key="11">
    <source>
        <dbReference type="EMBL" id="AMW32360.1"/>
    </source>
</evidence>
<evidence type="ECO:0000256" key="1">
    <source>
        <dbReference type="ARBA" id="ARBA00000553"/>
    </source>
</evidence>
<keyword evidence="12" id="KW-1185">Reference proteome</keyword>
<dbReference type="GO" id="GO:0016787">
    <property type="term" value="F:hydrolase activity"/>
    <property type="evidence" value="ECO:0007669"/>
    <property type="project" value="UniProtKB-KW"/>
</dbReference>
<keyword evidence="3" id="KW-0808">Transferase</keyword>
<evidence type="ECO:0000256" key="2">
    <source>
        <dbReference type="ARBA" id="ARBA00007353"/>
    </source>
</evidence>
<evidence type="ECO:0000256" key="6">
    <source>
        <dbReference type="ARBA" id="ARBA00022833"/>
    </source>
</evidence>
<dbReference type="SMR" id="A0AAI8CLD0"/>
<evidence type="ECO:0000256" key="7">
    <source>
        <dbReference type="ARBA" id="ARBA00047989"/>
    </source>
</evidence>
<dbReference type="AlphaFoldDB" id="A0AAI8CLD0"/>
<dbReference type="EMBL" id="CP014334">
    <property type="protein sequence ID" value="AMW32360.1"/>
    <property type="molecule type" value="Genomic_DNA"/>
</dbReference>
<dbReference type="InterPro" id="IPR038371">
    <property type="entry name" value="Cu_polyphenol_OxRdtase_sf"/>
</dbReference>
<sequence length="269" mass="30696">MNNTKHIGNYILKEINGVWVAKSPLLEQFPEITHYVTTRKISPEAEPTDLTELNLALSCEDFPKYFEFFANKVRITPERSVFSHQVHSRNVKVVTSEDIGEPYWNRKLREVDGLITSEKGLYLVTTYADCMPIIAYDPTRKVVGVAHSGWRGTLLEIAKELILKMNEEFGSEPAEIFVSVGPSIGPDSFEVGPEVAAEFLMKFGKEVVKEVEGKIYVNLWRAVQLTLNSVGVFRIEFSNIDTYIHTEFFYSYRKEKTKKRFAVVIGLNS</sequence>